<dbReference type="EMBL" id="WJHE01000223">
    <property type="protein sequence ID" value="MST32147.1"/>
    <property type="molecule type" value="Genomic_DNA"/>
</dbReference>
<comment type="caution">
    <text evidence="1">The sequence shown here is derived from an EMBL/GenBank/DDBJ whole genome shotgun (WGS) entry which is preliminary data.</text>
</comment>
<gene>
    <name evidence="1" type="ORF">GHK86_05330</name>
</gene>
<name>A0ABW9QQP8_9ACTN</name>
<organism evidence="1 2">
    <name type="scientific">Acidiferrimicrobium australe</name>
    <dbReference type="NCBI Taxonomy" id="2664430"/>
    <lineage>
        <taxon>Bacteria</taxon>
        <taxon>Bacillati</taxon>
        <taxon>Actinomycetota</taxon>
        <taxon>Acidimicrobiia</taxon>
        <taxon>Acidimicrobiales</taxon>
        <taxon>Acidimicrobiaceae</taxon>
        <taxon>Acidiferrimicrobium</taxon>
    </lineage>
</organism>
<proteinExistence type="predicted"/>
<protein>
    <submittedName>
        <fullName evidence="1">Uncharacterized protein</fullName>
    </submittedName>
</protein>
<reference evidence="1 2" key="1">
    <citation type="submission" date="2019-11" db="EMBL/GenBank/DDBJ databases">
        <title>Acidiferrimicrobium australis gen. nov., sp. nov., an acidophilic and obligately heterotrophic, member of the Actinobacteria that catalyses dissimilatory oxido- reduction of iron isolated from metal-rich acidic water in Chile.</title>
        <authorList>
            <person name="Gonzalez D."/>
            <person name="Huber K."/>
            <person name="Hedrich S."/>
            <person name="Rojas-Villalobos C."/>
            <person name="Quatrini R."/>
            <person name="Dinamarca M.A."/>
            <person name="Schwarz A."/>
            <person name="Canales C."/>
            <person name="Nancucheo I."/>
        </authorList>
    </citation>
    <scope>NUCLEOTIDE SEQUENCE [LARGE SCALE GENOMIC DNA]</scope>
    <source>
        <strain evidence="1 2">USS-CCA1</strain>
    </source>
</reference>
<dbReference type="Proteomes" id="UP000437736">
    <property type="component" value="Unassembled WGS sequence"/>
</dbReference>
<evidence type="ECO:0000313" key="2">
    <source>
        <dbReference type="Proteomes" id="UP000437736"/>
    </source>
</evidence>
<keyword evidence="2" id="KW-1185">Reference proteome</keyword>
<evidence type="ECO:0000313" key="1">
    <source>
        <dbReference type="EMBL" id="MST32147.1"/>
    </source>
</evidence>
<sequence>MLLFCRERDDGDFGAQPYFLLGPGRYVTHTGSRPMAITWTLDHRRPTSSRRPRCSSDE</sequence>
<accession>A0ABW9QQP8</accession>